<feature type="transmembrane region" description="Helical" evidence="8">
    <location>
        <begin position="277"/>
        <end position="301"/>
    </location>
</feature>
<name>A0A2N5EPZ0_9GAMM</name>
<protein>
    <submittedName>
        <fullName evidence="10">EamA family transporter</fullName>
    </submittedName>
</protein>
<dbReference type="AlphaFoldDB" id="A0A2N5EPZ0"/>
<evidence type="ECO:0000313" key="10">
    <source>
        <dbReference type="EMBL" id="PLR51484.1"/>
    </source>
</evidence>
<keyword evidence="5 8" id="KW-1133">Transmembrane helix</keyword>
<feature type="domain" description="EamA" evidence="9">
    <location>
        <begin position="25"/>
        <end position="159"/>
    </location>
</feature>
<evidence type="ECO:0000313" key="11">
    <source>
        <dbReference type="Proteomes" id="UP000234626"/>
    </source>
</evidence>
<comment type="subcellular location">
    <subcellularLocation>
        <location evidence="1">Cell membrane</location>
        <topology evidence="1">Multi-pass membrane protein</topology>
    </subcellularLocation>
</comment>
<feature type="transmembrane region" description="Helical" evidence="8">
    <location>
        <begin position="307"/>
        <end position="323"/>
    </location>
</feature>
<feature type="transmembrane region" description="Helical" evidence="8">
    <location>
        <begin position="26"/>
        <end position="46"/>
    </location>
</feature>
<accession>A0A2N5EPZ0</accession>
<evidence type="ECO:0000256" key="3">
    <source>
        <dbReference type="ARBA" id="ARBA00022475"/>
    </source>
</evidence>
<keyword evidence="6 8" id="KW-0472">Membrane</keyword>
<reference evidence="10 11" key="1">
    <citation type="submission" date="2017-12" db="EMBL/GenBank/DDBJ databases">
        <title>Characterization of six clinical isolates of Enterochimera gen. nov., a novel genus of the Yersiniaciae family and the three species Enterochimera arupensis sp. nov., Enterochimera coloradensis sp. nov, and Enterochimera californica sp. nov.</title>
        <authorList>
            <person name="Rossi A."/>
            <person name="Fisher M."/>
        </authorList>
    </citation>
    <scope>NUCLEOTIDE SEQUENCE [LARGE SCALE GENOMIC DNA]</scope>
    <source>
        <strain evidence="10 11">2016Iso1</strain>
    </source>
</reference>
<evidence type="ECO:0000256" key="7">
    <source>
        <dbReference type="SAM" id="MobiDB-lite"/>
    </source>
</evidence>
<evidence type="ECO:0000256" key="1">
    <source>
        <dbReference type="ARBA" id="ARBA00004651"/>
    </source>
</evidence>
<dbReference type="Proteomes" id="UP000234626">
    <property type="component" value="Unassembled WGS sequence"/>
</dbReference>
<feature type="region of interest" description="Disordered" evidence="7">
    <location>
        <begin position="329"/>
        <end position="359"/>
    </location>
</feature>
<sequence length="359" mass="37909">MPISTGAAATAAASAGGLPARTGHGFSLAVLSAFLLAFTAIIIRVLTEQYRLPALVLAFWRAALVAAVLFPVLLCVRPQWLRLGWARLRFYALFGLVLALFNALWTFSIMLNGASVATILSYFSVGFTVFLGWVCFGERLDARQLAVIGISLVGCALVSLGGDTETAHTGLFGLLIGVLTGVGSTLYALCGRLASRRGYPEWNTILYVFAFAALYQLLFNALAGHLPVPDGSLTGSVWFLSQGDAGIQWHGWGLLLLLAAGPTLLGFGLYNLSLKTLPLAVANLILSLELVFTAAIAFVLLGETLTPWQLLGSALMLAGVGLMRRRTRRAKGEGVRDPRASPDAATACASAVPGTPPTT</sequence>
<feature type="domain" description="EamA" evidence="9">
    <location>
        <begin position="172"/>
        <end position="323"/>
    </location>
</feature>
<evidence type="ECO:0000256" key="8">
    <source>
        <dbReference type="SAM" id="Phobius"/>
    </source>
</evidence>
<keyword evidence="11" id="KW-1185">Reference proteome</keyword>
<dbReference type="EMBL" id="PJZK01000005">
    <property type="protein sequence ID" value="PLR51484.1"/>
    <property type="molecule type" value="Genomic_DNA"/>
</dbReference>
<keyword evidence="3" id="KW-1003">Cell membrane</keyword>
<feature type="transmembrane region" description="Helical" evidence="8">
    <location>
        <begin position="249"/>
        <end position="270"/>
    </location>
</feature>
<feature type="transmembrane region" description="Helical" evidence="8">
    <location>
        <begin position="58"/>
        <end position="76"/>
    </location>
</feature>
<dbReference type="PANTHER" id="PTHR32322:SF2">
    <property type="entry name" value="EAMA DOMAIN-CONTAINING PROTEIN"/>
    <property type="match status" value="1"/>
</dbReference>
<dbReference type="InterPro" id="IPR050638">
    <property type="entry name" value="AA-Vitamin_Transporters"/>
</dbReference>
<proteinExistence type="inferred from homology"/>
<dbReference type="Gene3D" id="1.10.3730.20">
    <property type="match status" value="1"/>
</dbReference>
<evidence type="ECO:0000256" key="6">
    <source>
        <dbReference type="ARBA" id="ARBA00023136"/>
    </source>
</evidence>
<dbReference type="RefSeq" id="WP_101834353.1">
    <property type="nucleotide sequence ID" value="NZ_PJZK01000005.1"/>
</dbReference>
<dbReference type="InterPro" id="IPR037185">
    <property type="entry name" value="EmrE-like"/>
</dbReference>
<evidence type="ECO:0000259" key="9">
    <source>
        <dbReference type="Pfam" id="PF00892"/>
    </source>
</evidence>
<feature type="transmembrane region" description="Helical" evidence="8">
    <location>
        <begin position="168"/>
        <end position="190"/>
    </location>
</feature>
<feature type="transmembrane region" description="Helical" evidence="8">
    <location>
        <begin position="145"/>
        <end position="162"/>
    </location>
</feature>
<dbReference type="Pfam" id="PF00892">
    <property type="entry name" value="EamA"/>
    <property type="match status" value="2"/>
</dbReference>
<comment type="caution">
    <text evidence="10">The sequence shown here is derived from an EMBL/GenBank/DDBJ whole genome shotgun (WGS) entry which is preliminary data.</text>
</comment>
<feature type="transmembrane region" description="Helical" evidence="8">
    <location>
        <begin position="202"/>
        <end position="223"/>
    </location>
</feature>
<feature type="transmembrane region" description="Helical" evidence="8">
    <location>
        <begin position="116"/>
        <end position="136"/>
    </location>
</feature>
<feature type="transmembrane region" description="Helical" evidence="8">
    <location>
        <begin position="88"/>
        <end position="110"/>
    </location>
</feature>
<dbReference type="SUPFAM" id="SSF103481">
    <property type="entry name" value="Multidrug resistance efflux transporter EmrE"/>
    <property type="match status" value="2"/>
</dbReference>
<dbReference type="InterPro" id="IPR000620">
    <property type="entry name" value="EamA_dom"/>
</dbReference>
<comment type="similarity">
    <text evidence="2">Belongs to the EamA transporter family.</text>
</comment>
<dbReference type="PANTHER" id="PTHR32322">
    <property type="entry name" value="INNER MEMBRANE TRANSPORTER"/>
    <property type="match status" value="1"/>
</dbReference>
<dbReference type="OrthoDB" id="6496433at2"/>
<keyword evidence="4 8" id="KW-0812">Transmembrane</keyword>
<evidence type="ECO:0000256" key="5">
    <source>
        <dbReference type="ARBA" id="ARBA00022989"/>
    </source>
</evidence>
<gene>
    <name evidence="10" type="ORF">CYR34_07315</name>
</gene>
<dbReference type="GO" id="GO:0016020">
    <property type="term" value="C:membrane"/>
    <property type="evidence" value="ECO:0007669"/>
    <property type="project" value="UniProtKB-SubCell"/>
</dbReference>
<organism evidence="10 11">
    <name type="scientific">Chimaeribacter arupi</name>
    <dbReference type="NCBI Taxonomy" id="2060066"/>
    <lineage>
        <taxon>Bacteria</taxon>
        <taxon>Pseudomonadati</taxon>
        <taxon>Pseudomonadota</taxon>
        <taxon>Gammaproteobacteria</taxon>
        <taxon>Enterobacterales</taxon>
        <taxon>Yersiniaceae</taxon>
        <taxon>Chimaeribacter</taxon>
    </lineage>
</organism>
<evidence type="ECO:0000256" key="4">
    <source>
        <dbReference type="ARBA" id="ARBA00022692"/>
    </source>
</evidence>
<evidence type="ECO:0000256" key="2">
    <source>
        <dbReference type="ARBA" id="ARBA00007362"/>
    </source>
</evidence>
<feature type="compositionally biased region" description="Basic and acidic residues" evidence="7">
    <location>
        <begin position="330"/>
        <end position="340"/>
    </location>
</feature>
<feature type="compositionally biased region" description="Low complexity" evidence="7">
    <location>
        <begin position="341"/>
        <end position="351"/>
    </location>
</feature>